<evidence type="ECO:0000256" key="6">
    <source>
        <dbReference type="ARBA" id="ARBA00022741"/>
    </source>
</evidence>
<evidence type="ECO:0000256" key="3">
    <source>
        <dbReference type="ARBA" id="ARBA00022490"/>
    </source>
</evidence>
<evidence type="ECO:0000256" key="12">
    <source>
        <dbReference type="HAMAP-Rule" id="MF_00252"/>
    </source>
</evidence>
<dbReference type="GO" id="GO:0006430">
    <property type="term" value="P:lysyl-tRNA aminoacylation"/>
    <property type="evidence" value="ECO:0007669"/>
    <property type="project" value="UniProtKB-UniRule"/>
</dbReference>
<dbReference type="InterPro" id="IPR006195">
    <property type="entry name" value="aa-tRNA-synth_II"/>
</dbReference>
<dbReference type="GO" id="GO:0000049">
    <property type="term" value="F:tRNA binding"/>
    <property type="evidence" value="ECO:0007669"/>
    <property type="project" value="TreeGrafter"/>
</dbReference>
<sequence>MQLSELELIRREKLSQLRNLGIEPYPAALYPVDSTSGKIKQNFEEGKKVNIAGRLMSRRIQGKASFAELQDAEGRIQVYFNRDEICPGEDKTHYNEVYKKLLDIGDFIGVEGELFTTQVGEKTVMVKNFTLLSKALKPLPQPRVDSEGNVHDAFTDPEQRYRQRYADLVVNPHVKEVFVKRTKLFNAMREFFNARGYFEVETPILQPIPGGAAARPFVTHHNTLDMPLYLRIANELYLKRLIVGGFDGVYEFSKNFRNEGMDRTHNPEFTAMEIYVAYKDYNWMMEFCEQLLEFCAKAVNNTTSATFGDHTIDFKAPYPRVTMTDAIKQFTGFDITDKTEAELRAAALEMGVEVDDSMGKGKLIDEIFGEKCEGNFIQPTFITDYPKEMSPLCKEHRDNPELTERFELMVCGKEVANAYSELNDPIDQRERFEAQLKLADRGDDEAMFIDNDFIRALEYGMPPTSGMGIGMDRLIMFLTNNASIQEVLFFPQMKPEKKQVALSEDEKQVLEYLKDHTPIFLVELKAQSGLSNKKWDKTIKHLTKNNLAKVEKTDDGLFVHAL</sequence>
<dbReference type="InterPro" id="IPR004364">
    <property type="entry name" value="Aa-tRNA-synt_II"/>
</dbReference>
<name>A0A2S0HUE4_9FLAO</name>
<dbReference type="InterPro" id="IPR002313">
    <property type="entry name" value="Lys-tRNA-ligase_II"/>
</dbReference>
<dbReference type="NCBIfam" id="NF001756">
    <property type="entry name" value="PRK00484.1"/>
    <property type="match status" value="1"/>
</dbReference>
<dbReference type="PRINTS" id="PR00982">
    <property type="entry name" value="TRNASYNTHLYS"/>
</dbReference>
<keyword evidence="5 12" id="KW-0479">Metal-binding</keyword>
<comment type="subunit">
    <text evidence="12">Homodimer.</text>
</comment>
<evidence type="ECO:0000313" key="16">
    <source>
        <dbReference type="Proteomes" id="UP000238442"/>
    </source>
</evidence>
<dbReference type="PANTHER" id="PTHR42918">
    <property type="entry name" value="LYSYL-TRNA SYNTHETASE"/>
    <property type="match status" value="1"/>
</dbReference>
<keyword evidence="6 12" id="KW-0547">Nucleotide-binding</keyword>
<dbReference type="EMBL" id="CP027062">
    <property type="protein sequence ID" value="AVI50164.1"/>
    <property type="molecule type" value="Genomic_DNA"/>
</dbReference>
<evidence type="ECO:0000256" key="4">
    <source>
        <dbReference type="ARBA" id="ARBA00022598"/>
    </source>
</evidence>
<feature type="domain" description="Aminoacyl-transfer RNA synthetases class-II family profile" evidence="14">
    <location>
        <begin position="181"/>
        <end position="491"/>
    </location>
</feature>
<dbReference type="FunFam" id="2.40.50.140:FF:000024">
    <property type="entry name" value="Lysine--tRNA ligase"/>
    <property type="match status" value="1"/>
</dbReference>
<comment type="similarity">
    <text evidence="2 12">Belongs to the class-II aminoacyl-tRNA synthetase family.</text>
</comment>
<feature type="binding site" evidence="12">
    <location>
        <position position="414"/>
    </location>
    <ligand>
        <name>Mg(2+)</name>
        <dbReference type="ChEBI" id="CHEBI:18420"/>
        <label>1</label>
    </ligand>
</feature>
<dbReference type="CDD" id="cd04322">
    <property type="entry name" value="LysRS_N"/>
    <property type="match status" value="1"/>
</dbReference>
<dbReference type="CDD" id="cd00775">
    <property type="entry name" value="LysRS_core"/>
    <property type="match status" value="1"/>
</dbReference>
<evidence type="ECO:0000256" key="9">
    <source>
        <dbReference type="ARBA" id="ARBA00022917"/>
    </source>
</evidence>
<dbReference type="InterPro" id="IPR004365">
    <property type="entry name" value="NA-bd_OB_tRNA"/>
</dbReference>
<dbReference type="InterPro" id="IPR012340">
    <property type="entry name" value="NA-bd_OB-fold"/>
</dbReference>
<dbReference type="GO" id="GO:0005524">
    <property type="term" value="F:ATP binding"/>
    <property type="evidence" value="ECO:0007669"/>
    <property type="project" value="UniProtKB-UniRule"/>
</dbReference>
<keyword evidence="3 12" id="KW-0963">Cytoplasm</keyword>
<evidence type="ECO:0000313" key="15">
    <source>
        <dbReference type="EMBL" id="AVI50164.1"/>
    </source>
</evidence>
<evidence type="ECO:0000256" key="7">
    <source>
        <dbReference type="ARBA" id="ARBA00022840"/>
    </source>
</evidence>
<keyword evidence="4 12" id="KW-0436">Ligase</keyword>
<dbReference type="InterPro" id="IPR045864">
    <property type="entry name" value="aa-tRNA-synth_II/BPL/LPL"/>
</dbReference>
<gene>
    <name evidence="12 15" type="primary">lysS</name>
    <name evidence="15" type="ORF">C5O00_02860</name>
</gene>
<evidence type="ECO:0000259" key="14">
    <source>
        <dbReference type="PROSITE" id="PS50862"/>
    </source>
</evidence>
<dbReference type="FunFam" id="3.30.930.10:FF:000238">
    <property type="entry name" value="Lysine--tRNA ligase"/>
    <property type="match status" value="1"/>
</dbReference>
<feature type="binding site" evidence="12">
    <location>
        <position position="407"/>
    </location>
    <ligand>
        <name>Mg(2+)</name>
        <dbReference type="ChEBI" id="CHEBI:18420"/>
        <label>1</label>
    </ligand>
</feature>
<evidence type="ECO:0000256" key="10">
    <source>
        <dbReference type="ARBA" id="ARBA00023146"/>
    </source>
</evidence>
<keyword evidence="10 12" id="KW-0030">Aminoacyl-tRNA synthetase</keyword>
<keyword evidence="7 12" id="KW-0067">ATP-binding</keyword>
<dbReference type="Proteomes" id="UP000238442">
    <property type="component" value="Chromosome"/>
</dbReference>
<dbReference type="GO" id="GO:0000287">
    <property type="term" value="F:magnesium ion binding"/>
    <property type="evidence" value="ECO:0007669"/>
    <property type="project" value="UniProtKB-UniRule"/>
</dbReference>
<dbReference type="SUPFAM" id="SSF50249">
    <property type="entry name" value="Nucleic acid-binding proteins"/>
    <property type="match status" value="1"/>
</dbReference>
<reference evidence="15 16" key="1">
    <citation type="submission" date="2018-02" db="EMBL/GenBank/DDBJ databases">
        <title>Genomic analysis of the strain RR4-38 isolated from a seawater recirculating aquaculture system.</title>
        <authorList>
            <person name="Kim Y.-S."/>
            <person name="Jang Y.H."/>
            <person name="Kim K.-H."/>
        </authorList>
    </citation>
    <scope>NUCLEOTIDE SEQUENCE [LARGE SCALE GENOMIC DNA]</scope>
    <source>
        <strain evidence="15 16">RR4-38</strain>
    </source>
</reference>
<dbReference type="HAMAP" id="MF_00252">
    <property type="entry name" value="Lys_tRNA_synth_class2"/>
    <property type="match status" value="1"/>
</dbReference>
<proteinExistence type="inferred from homology"/>
<dbReference type="RefSeq" id="WP_105214764.1">
    <property type="nucleotide sequence ID" value="NZ_CP027062.1"/>
</dbReference>
<keyword evidence="9 12" id="KW-0648">Protein biosynthesis</keyword>
<comment type="subcellular location">
    <subcellularLocation>
        <location evidence="1 12">Cytoplasm</location>
    </subcellularLocation>
</comment>
<comment type="catalytic activity">
    <reaction evidence="11 12 13">
        <text>tRNA(Lys) + L-lysine + ATP = L-lysyl-tRNA(Lys) + AMP + diphosphate</text>
        <dbReference type="Rhea" id="RHEA:20792"/>
        <dbReference type="Rhea" id="RHEA-COMP:9696"/>
        <dbReference type="Rhea" id="RHEA-COMP:9697"/>
        <dbReference type="ChEBI" id="CHEBI:30616"/>
        <dbReference type="ChEBI" id="CHEBI:32551"/>
        <dbReference type="ChEBI" id="CHEBI:33019"/>
        <dbReference type="ChEBI" id="CHEBI:78442"/>
        <dbReference type="ChEBI" id="CHEBI:78529"/>
        <dbReference type="ChEBI" id="CHEBI:456215"/>
        <dbReference type="EC" id="6.1.1.6"/>
    </reaction>
</comment>
<evidence type="ECO:0000256" key="8">
    <source>
        <dbReference type="ARBA" id="ARBA00022842"/>
    </source>
</evidence>
<evidence type="ECO:0000256" key="11">
    <source>
        <dbReference type="ARBA" id="ARBA00048573"/>
    </source>
</evidence>
<dbReference type="Gene3D" id="3.30.930.10">
    <property type="entry name" value="Bira Bifunctional Protein, Domain 2"/>
    <property type="match status" value="1"/>
</dbReference>
<dbReference type="Pfam" id="PF01336">
    <property type="entry name" value="tRNA_anti-codon"/>
    <property type="match status" value="1"/>
</dbReference>
<evidence type="ECO:0000256" key="2">
    <source>
        <dbReference type="ARBA" id="ARBA00008226"/>
    </source>
</evidence>
<dbReference type="PROSITE" id="PS50862">
    <property type="entry name" value="AA_TRNA_LIGASE_II"/>
    <property type="match status" value="1"/>
</dbReference>
<dbReference type="PANTHER" id="PTHR42918:SF15">
    <property type="entry name" value="LYSINE--TRNA LIGASE, CHLOROPLASTIC_MITOCHONDRIAL"/>
    <property type="match status" value="1"/>
</dbReference>
<feature type="binding site" evidence="12">
    <location>
        <position position="414"/>
    </location>
    <ligand>
        <name>Mg(2+)</name>
        <dbReference type="ChEBI" id="CHEBI:18420"/>
        <label>2</label>
    </ligand>
</feature>
<organism evidence="15 16">
    <name type="scientific">Pukyongia salina</name>
    <dbReference type="NCBI Taxonomy" id="2094025"/>
    <lineage>
        <taxon>Bacteria</taxon>
        <taxon>Pseudomonadati</taxon>
        <taxon>Bacteroidota</taxon>
        <taxon>Flavobacteriia</taxon>
        <taxon>Flavobacteriales</taxon>
        <taxon>Flavobacteriaceae</taxon>
        <taxon>Pukyongia</taxon>
    </lineage>
</organism>
<keyword evidence="8 12" id="KW-0460">Magnesium</keyword>
<dbReference type="Pfam" id="PF00152">
    <property type="entry name" value="tRNA-synt_2"/>
    <property type="match status" value="1"/>
</dbReference>
<evidence type="ECO:0000256" key="1">
    <source>
        <dbReference type="ARBA" id="ARBA00004496"/>
    </source>
</evidence>
<comment type="cofactor">
    <cofactor evidence="12 13">
        <name>Mg(2+)</name>
        <dbReference type="ChEBI" id="CHEBI:18420"/>
    </cofactor>
    <text evidence="12 13">Binds 3 Mg(2+) ions per subunit.</text>
</comment>
<evidence type="ECO:0000256" key="13">
    <source>
        <dbReference type="RuleBase" id="RU000336"/>
    </source>
</evidence>
<dbReference type="InterPro" id="IPR044136">
    <property type="entry name" value="Lys-tRNA-ligase_II_N"/>
</dbReference>
<protein>
    <recommendedName>
        <fullName evidence="12">Lysine--tRNA ligase</fullName>
        <ecNumber evidence="12">6.1.1.6</ecNumber>
    </recommendedName>
    <alternativeName>
        <fullName evidence="12">Lysyl-tRNA synthetase</fullName>
        <shortName evidence="12">LysRS</shortName>
    </alternativeName>
</protein>
<dbReference type="KEGG" id="aue:C5O00_02860"/>
<dbReference type="AlphaFoldDB" id="A0A2S0HUE4"/>
<dbReference type="Gene3D" id="2.40.50.140">
    <property type="entry name" value="Nucleic acid-binding proteins"/>
    <property type="match status" value="1"/>
</dbReference>
<dbReference type="NCBIfam" id="TIGR00499">
    <property type="entry name" value="lysS_bact"/>
    <property type="match status" value="1"/>
</dbReference>
<dbReference type="OrthoDB" id="9801152at2"/>
<evidence type="ECO:0000256" key="5">
    <source>
        <dbReference type="ARBA" id="ARBA00022723"/>
    </source>
</evidence>
<dbReference type="GO" id="GO:0005829">
    <property type="term" value="C:cytosol"/>
    <property type="evidence" value="ECO:0007669"/>
    <property type="project" value="TreeGrafter"/>
</dbReference>
<dbReference type="SUPFAM" id="SSF55681">
    <property type="entry name" value="Class II aaRS and biotin synthetases"/>
    <property type="match status" value="1"/>
</dbReference>
<dbReference type="InterPro" id="IPR018149">
    <property type="entry name" value="Lys-tRNA-synth_II_C"/>
</dbReference>
<dbReference type="EC" id="6.1.1.6" evidence="12"/>
<accession>A0A2S0HUE4</accession>
<keyword evidence="16" id="KW-1185">Reference proteome</keyword>
<dbReference type="GO" id="GO:0004824">
    <property type="term" value="F:lysine-tRNA ligase activity"/>
    <property type="evidence" value="ECO:0007669"/>
    <property type="project" value="UniProtKB-UniRule"/>
</dbReference>